<dbReference type="RefSeq" id="WP_344547552.1">
    <property type="nucleotide sequence ID" value="NZ_BAAATD010000014.1"/>
</dbReference>
<dbReference type="EMBL" id="BAAATD010000014">
    <property type="protein sequence ID" value="GAA2629131.1"/>
    <property type="molecule type" value="Genomic_DNA"/>
</dbReference>
<evidence type="ECO:0000313" key="3">
    <source>
        <dbReference type="Proteomes" id="UP001501509"/>
    </source>
</evidence>
<sequence length="74" mass="7149">MHKLLPLAAVVPAALIAMAAPAQADIAHNPVTHGVALAAEPGPGATDETAGVVGVQPDVQPKAEIAPSVGGSGR</sequence>
<reference evidence="3" key="1">
    <citation type="journal article" date="2019" name="Int. J. Syst. Evol. Microbiol.">
        <title>The Global Catalogue of Microorganisms (GCM) 10K type strain sequencing project: providing services to taxonomists for standard genome sequencing and annotation.</title>
        <authorList>
            <consortium name="The Broad Institute Genomics Platform"/>
            <consortium name="The Broad Institute Genome Sequencing Center for Infectious Disease"/>
            <person name="Wu L."/>
            <person name="Ma J."/>
        </authorList>
    </citation>
    <scope>NUCLEOTIDE SEQUENCE [LARGE SCALE GENOMIC DNA]</scope>
    <source>
        <strain evidence="3">JCM 6833</strain>
    </source>
</reference>
<organism evidence="2 3">
    <name type="scientific">Actinomadura fulvescens</name>
    <dbReference type="NCBI Taxonomy" id="46160"/>
    <lineage>
        <taxon>Bacteria</taxon>
        <taxon>Bacillati</taxon>
        <taxon>Actinomycetota</taxon>
        <taxon>Actinomycetes</taxon>
        <taxon>Streptosporangiales</taxon>
        <taxon>Thermomonosporaceae</taxon>
        <taxon>Actinomadura</taxon>
    </lineage>
</organism>
<proteinExistence type="predicted"/>
<name>A0ABP6CYL5_9ACTN</name>
<protein>
    <submittedName>
        <fullName evidence="2">Uncharacterized protein</fullName>
    </submittedName>
</protein>
<keyword evidence="3" id="KW-1185">Reference proteome</keyword>
<keyword evidence="1" id="KW-0732">Signal</keyword>
<feature type="signal peptide" evidence="1">
    <location>
        <begin position="1"/>
        <end position="24"/>
    </location>
</feature>
<gene>
    <name evidence="2" type="ORF">GCM10010411_78290</name>
</gene>
<feature type="chain" id="PRO_5047166579" evidence="1">
    <location>
        <begin position="25"/>
        <end position="74"/>
    </location>
</feature>
<accession>A0ABP6CYL5</accession>
<dbReference type="Proteomes" id="UP001501509">
    <property type="component" value="Unassembled WGS sequence"/>
</dbReference>
<evidence type="ECO:0000313" key="2">
    <source>
        <dbReference type="EMBL" id="GAA2629131.1"/>
    </source>
</evidence>
<evidence type="ECO:0000256" key="1">
    <source>
        <dbReference type="SAM" id="SignalP"/>
    </source>
</evidence>
<comment type="caution">
    <text evidence="2">The sequence shown here is derived from an EMBL/GenBank/DDBJ whole genome shotgun (WGS) entry which is preliminary data.</text>
</comment>